<dbReference type="OrthoDB" id="285836at2"/>
<keyword evidence="1" id="KW-0175">Coiled coil</keyword>
<evidence type="ECO:0000313" key="3">
    <source>
        <dbReference type="EMBL" id="ROU02460.1"/>
    </source>
</evidence>
<sequence length="69" mass="7802">MTDSTDHRHEERIAHLERDLSDLSEQVARQQAEIGTLTRRLGLLLDREAERESEGGGGVLLADRPPPHY</sequence>
<gene>
    <name evidence="3" type="ORF">EAT49_08960</name>
</gene>
<comment type="caution">
    <text evidence="3">The sequence shown here is derived from an EMBL/GenBank/DDBJ whole genome shotgun (WGS) entry which is preliminary data.</text>
</comment>
<feature type="coiled-coil region" evidence="1">
    <location>
        <begin position="6"/>
        <end position="40"/>
    </location>
</feature>
<dbReference type="EMBL" id="RDRB01000004">
    <property type="protein sequence ID" value="ROU02460.1"/>
    <property type="molecule type" value="Genomic_DNA"/>
</dbReference>
<evidence type="ECO:0000256" key="2">
    <source>
        <dbReference type="SAM" id="MobiDB-lite"/>
    </source>
</evidence>
<name>A0A3N2R4P2_9RHOB</name>
<protein>
    <submittedName>
        <fullName evidence="3">SlyX family protein</fullName>
    </submittedName>
</protein>
<dbReference type="InterPro" id="IPR007236">
    <property type="entry name" value="SlyX"/>
</dbReference>
<organism evidence="3 4">
    <name type="scientific">Histidinibacterium lentulum</name>
    <dbReference type="NCBI Taxonomy" id="2480588"/>
    <lineage>
        <taxon>Bacteria</taxon>
        <taxon>Pseudomonadati</taxon>
        <taxon>Pseudomonadota</taxon>
        <taxon>Alphaproteobacteria</taxon>
        <taxon>Rhodobacterales</taxon>
        <taxon>Paracoccaceae</taxon>
        <taxon>Histidinibacterium</taxon>
    </lineage>
</organism>
<keyword evidence="4" id="KW-1185">Reference proteome</keyword>
<feature type="region of interest" description="Disordered" evidence="2">
    <location>
        <begin position="48"/>
        <end position="69"/>
    </location>
</feature>
<reference evidence="3 4" key="1">
    <citation type="submission" date="2018-10" db="EMBL/GenBank/DDBJ databases">
        <title>Histidinibacterium lentulum gen. nov., sp. nov., a marine bacterium from the culture broth of Picochlorum sp. 122.</title>
        <authorList>
            <person name="Wang G."/>
        </authorList>
    </citation>
    <scope>NUCLEOTIDE SEQUENCE [LARGE SCALE GENOMIC DNA]</scope>
    <source>
        <strain evidence="3 4">B17</strain>
    </source>
</reference>
<dbReference type="Proteomes" id="UP000268016">
    <property type="component" value="Unassembled WGS sequence"/>
</dbReference>
<evidence type="ECO:0000256" key="1">
    <source>
        <dbReference type="SAM" id="Coils"/>
    </source>
</evidence>
<proteinExistence type="predicted"/>
<evidence type="ECO:0000313" key="4">
    <source>
        <dbReference type="Proteomes" id="UP000268016"/>
    </source>
</evidence>
<dbReference type="Pfam" id="PF04102">
    <property type="entry name" value="SlyX"/>
    <property type="match status" value="1"/>
</dbReference>
<dbReference type="RefSeq" id="WP_123641980.1">
    <property type="nucleotide sequence ID" value="NZ_ML119084.1"/>
</dbReference>
<accession>A0A3N2R4P2</accession>
<dbReference type="AlphaFoldDB" id="A0A3N2R4P2"/>